<evidence type="ECO:0000313" key="4">
    <source>
        <dbReference type="Proteomes" id="UP000184520"/>
    </source>
</evidence>
<keyword evidence="4" id="KW-1185">Reference proteome</keyword>
<accession>A0A1M5MBN7</accession>
<evidence type="ECO:0000256" key="1">
    <source>
        <dbReference type="ARBA" id="ARBA00022676"/>
    </source>
</evidence>
<dbReference type="STRING" id="634436.SAMN05216361_2972"/>
<name>A0A1M5MBN7_9ALTE</name>
<dbReference type="PANTHER" id="PTHR12526">
    <property type="entry name" value="GLYCOSYLTRANSFERASE"/>
    <property type="match status" value="1"/>
</dbReference>
<organism evidence="3 4">
    <name type="scientific">Marisediminitalea aggregata</name>
    <dbReference type="NCBI Taxonomy" id="634436"/>
    <lineage>
        <taxon>Bacteria</taxon>
        <taxon>Pseudomonadati</taxon>
        <taxon>Pseudomonadota</taxon>
        <taxon>Gammaproteobacteria</taxon>
        <taxon>Alteromonadales</taxon>
        <taxon>Alteromonadaceae</taxon>
        <taxon>Marisediminitalea</taxon>
    </lineage>
</organism>
<dbReference type="Proteomes" id="UP000184520">
    <property type="component" value="Unassembled WGS sequence"/>
</dbReference>
<sequence>MQGRILSIVPRGYLPELTGGLEICAMETLEFFIEQGYSGAVAAKCPQTFRGKLTSRLSRKLKGPFSTIHTVKRHQVYTDFWHPNALGSLFDKLKPDFVVCHVSMCDDLLQKLIALNYPTLFYIHSREISPLFGTLPADHKFAFACESTFIKKQFQQISEAHIDVIRPILPPQKFQVSDTGDAILVINPHPKKGGKLIVEAARQLPHRRFLIVGGWANTQHDPEVVEIEQALKQLPNVTRQAHVEDMRTVFKQAHCLLMPCVVAEAYGRTAAEALIAGIPVVASNQGALPETVGDGGIIIDIEAPITEWTTQLENLFNNSDVYRNLKLQALATSQQDVRQATFIQKQLLDHAKRLSGK</sequence>
<dbReference type="RefSeq" id="WP_073323757.1">
    <property type="nucleotide sequence ID" value="NZ_FQWD01000004.1"/>
</dbReference>
<dbReference type="PANTHER" id="PTHR12526:SF510">
    <property type="entry name" value="D-INOSITOL 3-PHOSPHATE GLYCOSYLTRANSFERASE"/>
    <property type="match status" value="1"/>
</dbReference>
<evidence type="ECO:0000313" key="3">
    <source>
        <dbReference type="EMBL" id="SHG74655.1"/>
    </source>
</evidence>
<dbReference type="Pfam" id="PF13692">
    <property type="entry name" value="Glyco_trans_1_4"/>
    <property type="match status" value="1"/>
</dbReference>
<reference evidence="4" key="1">
    <citation type="submission" date="2016-11" db="EMBL/GenBank/DDBJ databases">
        <authorList>
            <person name="Varghese N."/>
            <person name="Submissions S."/>
        </authorList>
    </citation>
    <scope>NUCLEOTIDE SEQUENCE [LARGE SCALE GENOMIC DNA]</scope>
    <source>
        <strain evidence="4">CGMCC 1.8995</strain>
    </source>
</reference>
<dbReference type="OrthoDB" id="255821at2"/>
<proteinExistence type="predicted"/>
<dbReference type="SUPFAM" id="SSF53756">
    <property type="entry name" value="UDP-Glycosyltransferase/glycogen phosphorylase"/>
    <property type="match status" value="1"/>
</dbReference>
<keyword evidence="1" id="KW-0328">Glycosyltransferase</keyword>
<dbReference type="Gene3D" id="3.40.50.2000">
    <property type="entry name" value="Glycogen Phosphorylase B"/>
    <property type="match status" value="1"/>
</dbReference>
<dbReference type="AlphaFoldDB" id="A0A1M5MBN7"/>
<gene>
    <name evidence="3" type="ORF">SAMN05216361_2972</name>
</gene>
<dbReference type="GO" id="GO:0016757">
    <property type="term" value="F:glycosyltransferase activity"/>
    <property type="evidence" value="ECO:0007669"/>
    <property type="project" value="UniProtKB-KW"/>
</dbReference>
<protein>
    <submittedName>
        <fullName evidence="3">Glycosyltransferase involved in cell wall bisynthesis</fullName>
    </submittedName>
</protein>
<dbReference type="EMBL" id="FQWD01000004">
    <property type="protein sequence ID" value="SHG74655.1"/>
    <property type="molecule type" value="Genomic_DNA"/>
</dbReference>
<evidence type="ECO:0000256" key="2">
    <source>
        <dbReference type="ARBA" id="ARBA00022679"/>
    </source>
</evidence>
<keyword evidence="2 3" id="KW-0808">Transferase</keyword>